<protein>
    <submittedName>
        <fullName evidence="1">14282_t:CDS:1</fullName>
    </submittedName>
</protein>
<keyword evidence="2" id="KW-1185">Reference proteome</keyword>
<feature type="non-terminal residue" evidence="1">
    <location>
        <position position="1"/>
    </location>
</feature>
<evidence type="ECO:0000313" key="2">
    <source>
        <dbReference type="Proteomes" id="UP000789525"/>
    </source>
</evidence>
<dbReference type="EMBL" id="CAJVPT010074941">
    <property type="protein sequence ID" value="CAG8784805.1"/>
    <property type="molecule type" value="Genomic_DNA"/>
</dbReference>
<dbReference type="Proteomes" id="UP000789525">
    <property type="component" value="Unassembled WGS sequence"/>
</dbReference>
<proteinExistence type="predicted"/>
<gene>
    <name evidence="1" type="ORF">ACOLOM_LOCUS14497</name>
</gene>
<reference evidence="1" key="1">
    <citation type="submission" date="2021-06" db="EMBL/GenBank/DDBJ databases">
        <authorList>
            <person name="Kallberg Y."/>
            <person name="Tangrot J."/>
            <person name="Rosling A."/>
        </authorList>
    </citation>
    <scope>NUCLEOTIDE SEQUENCE</scope>
    <source>
        <strain evidence="1">CL356</strain>
    </source>
</reference>
<organism evidence="1 2">
    <name type="scientific">Acaulospora colombiana</name>
    <dbReference type="NCBI Taxonomy" id="27376"/>
    <lineage>
        <taxon>Eukaryota</taxon>
        <taxon>Fungi</taxon>
        <taxon>Fungi incertae sedis</taxon>
        <taxon>Mucoromycota</taxon>
        <taxon>Glomeromycotina</taxon>
        <taxon>Glomeromycetes</taxon>
        <taxon>Diversisporales</taxon>
        <taxon>Acaulosporaceae</taxon>
        <taxon>Acaulospora</taxon>
    </lineage>
</organism>
<comment type="caution">
    <text evidence="1">The sequence shown here is derived from an EMBL/GenBank/DDBJ whole genome shotgun (WGS) entry which is preliminary data.</text>
</comment>
<sequence>LPSRTVTEPARGTGLEDVDAEGAEDILNDGTARNSTPHSKSYGHKEHKSKKSKHDDHDLRTNPAGFRKVADWSESVKGGLPPRPPRNPLPIPQTDDPGEVNDDMSDRKQPPNQ</sequence>
<accession>A0ACA9RB43</accession>
<evidence type="ECO:0000313" key="1">
    <source>
        <dbReference type="EMBL" id="CAG8784805.1"/>
    </source>
</evidence>
<feature type="non-terminal residue" evidence="1">
    <location>
        <position position="113"/>
    </location>
</feature>
<name>A0ACA9RB43_9GLOM</name>